<dbReference type="EMBL" id="CP000393">
    <property type="protein sequence ID" value="ABG52698.1"/>
    <property type="molecule type" value="Genomic_DNA"/>
</dbReference>
<evidence type="ECO:0000313" key="4">
    <source>
        <dbReference type="EMBL" id="ABG52698.1"/>
    </source>
</evidence>
<dbReference type="GO" id="GO:0016998">
    <property type="term" value="P:cell wall macromolecule catabolic process"/>
    <property type="evidence" value="ECO:0007669"/>
    <property type="project" value="InterPro"/>
</dbReference>
<dbReference type="HOGENOM" id="CLU_1081591_0_0_3"/>
<dbReference type="KEGG" id="ter:Tery_3633"/>
<keyword evidence="3" id="KW-0378">Hydrolase</keyword>
<comment type="catalytic activity">
    <reaction evidence="3">
        <text>Hydrolysis of (1-&gt;4)-beta-linkages between N-acetylmuramic acid and N-acetyl-D-glucosamine residues in a peptidoglycan and between N-acetyl-D-glucosamine residues in chitodextrins.</text>
        <dbReference type="EC" id="3.2.1.17"/>
    </reaction>
</comment>
<dbReference type="InterPro" id="IPR023346">
    <property type="entry name" value="Lysozyme-like_dom_sf"/>
</dbReference>
<evidence type="ECO:0000256" key="1">
    <source>
        <dbReference type="ARBA" id="ARBA00022529"/>
    </source>
</evidence>
<dbReference type="eggNOG" id="COG3772">
    <property type="taxonomic scope" value="Bacteria"/>
</dbReference>
<dbReference type="SUPFAM" id="SSF53955">
    <property type="entry name" value="Lysozyme-like"/>
    <property type="match status" value="1"/>
</dbReference>
<dbReference type="GO" id="GO:0031640">
    <property type="term" value="P:killing of cells of another organism"/>
    <property type="evidence" value="ECO:0007669"/>
    <property type="project" value="UniProtKB-KW"/>
</dbReference>
<accession>Q10YH6</accession>
<dbReference type="Gene3D" id="1.10.530.40">
    <property type="match status" value="1"/>
</dbReference>
<dbReference type="GO" id="GO:0003796">
    <property type="term" value="F:lysozyme activity"/>
    <property type="evidence" value="ECO:0007669"/>
    <property type="project" value="UniProtKB-EC"/>
</dbReference>
<gene>
    <name evidence="4" type="ordered locus">Tery_3633</name>
</gene>
<dbReference type="Pfam" id="PF00959">
    <property type="entry name" value="Phage_lysozyme"/>
    <property type="match status" value="1"/>
</dbReference>
<dbReference type="InterPro" id="IPR023347">
    <property type="entry name" value="Lysozyme_dom_sf"/>
</dbReference>
<proteinExistence type="inferred from homology"/>
<name>Q10YH6_TRIEI</name>
<keyword evidence="2 3" id="KW-0081">Bacteriolytic enzyme</keyword>
<keyword evidence="1 3" id="KW-0929">Antimicrobial</keyword>
<comment type="similarity">
    <text evidence="3">Belongs to the glycosyl hydrolase 24 family.</text>
</comment>
<evidence type="ECO:0000256" key="3">
    <source>
        <dbReference type="RuleBase" id="RU003788"/>
    </source>
</evidence>
<dbReference type="GO" id="GO:0009253">
    <property type="term" value="P:peptidoglycan catabolic process"/>
    <property type="evidence" value="ECO:0007669"/>
    <property type="project" value="InterPro"/>
</dbReference>
<dbReference type="EC" id="3.2.1.17" evidence="3"/>
<keyword evidence="3" id="KW-0326">Glycosidase</keyword>
<dbReference type="GO" id="GO:0042742">
    <property type="term" value="P:defense response to bacterium"/>
    <property type="evidence" value="ECO:0007669"/>
    <property type="project" value="UniProtKB-KW"/>
</dbReference>
<dbReference type="InterPro" id="IPR002196">
    <property type="entry name" value="Glyco_hydro_24"/>
</dbReference>
<evidence type="ECO:0000256" key="2">
    <source>
        <dbReference type="ARBA" id="ARBA00022638"/>
    </source>
</evidence>
<organism evidence="4">
    <name type="scientific">Trichodesmium erythraeum (strain IMS101)</name>
    <dbReference type="NCBI Taxonomy" id="203124"/>
    <lineage>
        <taxon>Bacteria</taxon>
        <taxon>Bacillati</taxon>
        <taxon>Cyanobacteriota</taxon>
        <taxon>Cyanophyceae</taxon>
        <taxon>Oscillatoriophycideae</taxon>
        <taxon>Oscillatoriales</taxon>
        <taxon>Microcoleaceae</taxon>
        <taxon>Trichodesmium</taxon>
    </lineage>
</organism>
<reference evidence="4" key="1">
    <citation type="submission" date="2006-06" db="EMBL/GenBank/DDBJ databases">
        <title>Complete sequence of Trichodesmium erythraeum IMS101.</title>
        <authorList>
            <consortium name="US DOE Joint Genome Institute"/>
            <person name="Copeland A."/>
            <person name="Lucas S."/>
            <person name="Lapidus A."/>
            <person name="Barry K."/>
            <person name="Detter J.C."/>
            <person name="Glavina del Rio T."/>
            <person name="Hammon N."/>
            <person name="Israni S."/>
            <person name="Dalin E."/>
            <person name="Tice H."/>
            <person name="Pitluck S."/>
            <person name="Kiss H."/>
            <person name="Munk A.C."/>
            <person name="Brettin T."/>
            <person name="Bruce D."/>
            <person name="Han C."/>
            <person name="Tapia R."/>
            <person name="Gilna P."/>
            <person name="Schmutz J."/>
            <person name="Larimer F."/>
            <person name="Land M."/>
            <person name="Hauser L."/>
            <person name="Kyrpides N."/>
            <person name="Kim E."/>
            <person name="Richardson P."/>
        </authorList>
    </citation>
    <scope>NUCLEOTIDE SEQUENCE [LARGE SCALE GENOMIC DNA]</scope>
    <source>
        <strain evidence="4">IMS101</strain>
    </source>
</reference>
<dbReference type="AlphaFoldDB" id="Q10YH6"/>
<protein>
    <recommendedName>
        <fullName evidence="3">Lysozyme</fullName>
        <ecNumber evidence="3">3.2.1.17</ecNumber>
    </recommendedName>
</protein>
<sequence length="257" mass="29414">MNQNQKGALYSFAYNLGANFYGGANFQSITRVCDTVSRWKDQGWITEQFEKYRNPGSAAEEGLRRRRHAEAKLFCKPAENIEFHQNKMEETMEITTVSFTNSTWLKSKPIQSSELSNNQKIFVRQEDKIKVKGVFPDAKQHTLLTLEKSKLAADGKTSLEKVYAYTPHLKLEQPQNERVKKLDVPYFSQLDNSTLLFGAGSRQCNLTSCSMFLAALKPQLVKESKIDNYEEFESFYGEKLVKYGDTTNHDAVRLVGH</sequence>